<dbReference type="EMBL" id="LVLJ01000368">
    <property type="protein sequence ID" value="OAE34650.1"/>
    <property type="molecule type" value="Genomic_DNA"/>
</dbReference>
<proteinExistence type="predicted"/>
<organism evidence="1 2">
    <name type="scientific">Marchantia polymorpha subsp. ruderalis</name>
    <dbReference type="NCBI Taxonomy" id="1480154"/>
    <lineage>
        <taxon>Eukaryota</taxon>
        <taxon>Viridiplantae</taxon>
        <taxon>Streptophyta</taxon>
        <taxon>Embryophyta</taxon>
        <taxon>Marchantiophyta</taxon>
        <taxon>Marchantiopsida</taxon>
        <taxon>Marchantiidae</taxon>
        <taxon>Marchantiales</taxon>
        <taxon>Marchantiaceae</taxon>
        <taxon>Marchantia</taxon>
    </lineage>
</organism>
<dbReference type="AlphaFoldDB" id="A0A176WND0"/>
<evidence type="ECO:0000313" key="2">
    <source>
        <dbReference type="Proteomes" id="UP000077202"/>
    </source>
</evidence>
<accession>A0A176WND0</accession>
<gene>
    <name evidence="1" type="ORF">AXG93_4034s1030</name>
</gene>
<dbReference type="Proteomes" id="UP000077202">
    <property type="component" value="Unassembled WGS sequence"/>
</dbReference>
<sequence length="297" mass="32338">MAARIEQLEQRLAAMAEVGRTSFMRLVPPSDLSGRTETSTLGVVNTDTPSSVVTRMASSVMRSPLFSATKLIDFGIDLARVFRLEATLCERGSVTTTSAEIDEAIIEELSSTTRLSDESTWQAATARMEFLPARLAIDRVSFVPESYDVLVGGTVLYLMGFWMDYWTETVAYRPGWQSGDGHMSELPVRFISAARPLGSAILASVAGFSGVLTWPDDLLEGNRSSDDTLVYEDVEEVMSFAAAVSSSLDVPLWSSCHALQLEANRLVKKAWSEASLPAEAERVSGGRLVCSPSTNHH</sequence>
<evidence type="ECO:0000313" key="1">
    <source>
        <dbReference type="EMBL" id="OAE34650.1"/>
    </source>
</evidence>
<keyword evidence="2" id="KW-1185">Reference proteome</keyword>
<reference evidence="1" key="1">
    <citation type="submission" date="2016-03" db="EMBL/GenBank/DDBJ databases">
        <title>Mechanisms controlling the formation of the plant cell surface in tip-growing cells are functionally conserved among land plants.</title>
        <authorList>
            <person name="Honkanen S."/>
            <person name="Jones V.A."/>
            <person name="Morieri G."/>
            <person name="Champion C."/>
            <person name="Hetherington A.J."/>
            <person name="Kelly S."/>
            <person name="Saint-Marcoux D."/>
            <person name="Proust H."/>
            <person name="Prescott H."/>
            <person name="Dolan L."/>
        </authorList>
    </citation>
    <scope>NUCLEOTIDE SEQUENCE [LARGE SCALE GENOMIC DNA]</scope>
    <source>
        <tissue evidence="1">Whole gametophyte</tissue>
    </source>
</reference>
<protein>
    <submittedName>
        <fullName evidence="1">Uncharacterized protein</fullName>
    </submittedName>
</protein>
<comment type="caution">
    <text evidence="1">The sequence shown here is derived from an EMBL/GenBank/DDBJ whole genome shotgun (WGS) entry which is preliminary data.</text>
</comment>
<name>A0A176WND0_MARPO</name>